<dbReference type="OrthoDB" id="4497741at2759"/>
<dbReference type="Proteomes" id="UP000019804">
    <property type="component" value="Unassembled WGS sequence"/>
</dbReference>
<organism evidence="2 3">
    <name type="scientific">Aspergillus ruber (strain CBS 135680)</name>
    <dbReference type="NCBI Taxonomy" id="1388766"/>
    <lineage>
        <taxon>Eukaryota</taxon>
        <taxon>Fungi</taxon>
        <taxon>Dikarya</taxon>
        <taxon>Ascomycota</taxon>
        <taxon>Pezizomycotina</taxon>
        <taxon>Eurotiomycetes</taxon>
        <taxon>Eurotiomycetidae</taxon>
        <taxon>Eurotiales</taxon>
        <taxon>Aspergillaceae</taxon>
        <taxon>Aspergillus</taxon>
        <taxon>Aspergillus subgen. Aspergillus</taxon>
    </lineage>
</organism>
<feature type="chain" id="PRO_5001495677" evidence="1">
    <location>
        <begin position="19"/>
        <end position="229"/>
    </location>
</feature>
<evidence type="ECO:0000313" key="3">
    <source>
        <dbReference type="Proteomes" id="UP000019804"/>
    </source>
</evidence>
<dbReference type="RefSeq" id="XP_040635129.1">
    <property type="nucleotide sequence ID" value="XM_040782968.1"/>
</dbReference>
<dbReference type="GeneID" id="63698092"/>
<sequence>MTSHLMIILFRACPFTLNWRGNGPIASGSSGNPEVLKNYDIIASSVVIPIRELGPLQLVDATIWTCAVDVPWLLDTRHLEEKFLQRWSSLHNLYYTAQDRNHQAFYSLPHSPRTIFLSTGCVATYILMNNLTRPLYSFLYNISGFIRAANLSVIPSSCAYAVVFDPETANITERRVEGNGKRRRVITVKRPLVELEGYKYREKSPEHLGDVWLDGVRHEKALVRIGRAG</sequence>
<name>A0A017S495_ASPRC</name>
<dbReference type="HOGENOM" id="CLU_1209589_0_0_1"/>
<feature type="signal peptide" evidence="1">
    <location>
        <begin position="1"/>
        <end position="18"/>
    </location>
</feature>
<evidence type="ECO:0000313" key="2">
    <source>
        <dbReference type="EMBL" id="EYE91439.1"/>
    </source>
</evidence>
<evidence type="ECO:0000256" key="1">
    <source>
        <dbReference type="SAM" id="SignalP"/>
    </source>
</evidence>
<dbReference type="AlphaFoldDB" id="A0A017S495"/>
<dbReference type="EMBL" id="KK088445">
    <property type="protein sequence ID" value="EYE91439.1"/>
    <property type="molecule type" value="Genomic_DNA"/>
</dbReference>
<protein>
    <submittedName>
        <fullName evidence="2">Uncharacterized protein</fullName>
    </submittedName>
</protein>
<proteinExistence type="predicted"/>
<keyword evidence="1" id="KW-0732">Signal</keyword>
<keyword evidence="3" id="KW-1185">Reference proteome</keyword>
<reference evidence="3" key="1">
    <citation type="journal article" date="2014" name="Nat. Commun.">
        <title>Genomic adaptations of the halophilic Dead Sea filamentous fungus Eurotium rubrum.</title>
        <authorList>
            <person name="Kis-Papo T."/>
            <person name="Weig A.R."/>
            <person name="Riley R."/>
            <person name="Persoh D."/>
            <person name="Salamov A."/>
            <person name="Sun H."/>
            <person name="Lipzen A."/>
            <person name="Wasser S.P."/>
            <person name="Rambold G."/>
            <person name="Grigoriev I.V."/>
            <person name="Nevo E."/>
        </authorList>
    </citation>
    <scope>NUCLEOTIDE SEQUENCE [LARGE SCALE GENOMIC DNA]</scope>
    <source>
        <strain evidence="3">CBS 135680</strain>
    </source>
</reference>
<gene>
    <name evidence="2" type="ORF">EURHEDRAFT_416499</name>
</gene>
<accession>A0A017S495</accession>